<comment type="caution">
    <text evidence="6">The sequence shown here is derived from an EMBL/GenBank/DDBJ whole genome shotgun (WGS) entry which is preliminary data.</text>
</comment>
<dbReference type="EMBL" id="BAAAHE010000011">
    <property type="protein sequence ID" value="GAA0614912.1"/>
    <property type="molecule type" value="Genomic_DNA"/>
</dbReference>
<dbReference type="InterPro" id="IPR050109">
    <property type="entry name" value="HTH-type_TetR-like_transc_reg"/>
</dbReference>
<dbReference type="InterPro" id="IPR001647">
    <property type="entry name" value="HTH_TetR"/>
</dbReference>
<keyword evidence="1" id="KW-0805">Transcription regulation</keyword>
<name>A0ABN1GN10_9ACTN</name>
<evidence type="ECO:0000313" key="6">
    <source>
        <dbReference type="EMBL" id="GAA0614912.1"/>
    </source>
</evidence>
<organism evidence="6 7">
    <name type="scientific">Sporichthya brevicatena</name>
    <dbReference type="NCBI Taxonomy" id="171442"/>
    <lineage>
        <taxon>Bacteria</taxon>
        <taxon>Bacillati</taxon>
        <taxon>Actinomycetota</taxon>
        <taxon>Actinomycetes</taxon>
        <taxon>Sporichthyales</taxon>
        <taxon>Sporichthyaceae</taxon>
        <taxon>Sporichthya</taxon>
    </lineage>
</organism>
<dbReference type="PROSITE" id="PS50977">
    <property type="entry name" value="HTH_TETR_2"/>
    <property type="match status" value="1"/>
</dbReference>
<dbReference type="Pfam" id="PF00440">
    <property type="entry name" value="TetR_N"/>
    <property type="match status" value="1"/>
</dbReference>
<accession>A0ABN1GN10</accession>
<keyword evidence="7" id="KW-1185">Reference proteome</keyword>
<evidence type="ECO:0000256" key="2">
    <source>
        <dbReference type="ARBA" id="ARBA00023125"/>
    </source>
</evidence>
<sequence length="184" mass="19987">MIRAGMELFATGTPDEIPVADIARSAGVTTAALYYHFKSKEQILLEGFRAFGTRLVERFAAELDPTTGPAIDLGPAIARLVVWLDECDPDATVFFVSSVAAHHEVEEARRATRHQLVPILGAAAARANAELSPARSLIVGASVLGVYETAVTSWIERDEIYRGLGRRGFLAEVEHLVERMLRGG</sequence>
<keyword evidence="3" id="KW-0804">Transcription</keyword>
<feature type="domain" description="HTH tetR-type" evidence="5">
    <location>
        <begin position="1"/>
        <end position="55"/>
    </location>
</feature>
<evidence type="ECO:0000313" key="7">
    <source>
        <dbReference type="Proteomes" id="UP001500957"/>
    </source>
</evidence>
<dbReference type="SUPFAM" id="SSF46689">
    <property type="entry name" value="Homeodomain-like"/>
    <property type="match status" value="1"/>
</dbReference>
<dbReference type="PANTHER" id="PTHR30055">
    <property type="entry name" value="HTH-TYPE TRANSCRIPTIONAL REGULATOR RUTR"/>
    <property type="match status" value="1"/>
</dbReference>
<gene>
    <name evidence="6" type="ORF">GCM10009547_15980</name>
</gene>
<reference evidence="6 7" key="1">
    <citation type="journal article" date="2019" name="Int. J. Syst. Evol. Microbiol.">
        <title>The Global Catalogue of Microorganisms (GCM) 10K type strain sequencing project: providing services to taxonomists for standard genome sequencing and annotation.</title>
        <authorList>
            <consortium name="The Broad Institute Genomics Platform"/>
            <consortium name="The Broad Institute Genome Sequencing Center for Infectious Disease"/>
            <person name="Wu L."/>
            <person name="Ma J."/>
        </authorList>
    </citation>
    <scope>NUCLEOTIDE SEQUENCE [LARGE SCALE GENOMIC DNA]</scope>
    <source>
        <strain evidence="6 7">JCM 10671</strain>
    </source>
</reference>
<dbReference type="Gene3D" id="1.10.357.10">
    <property type="entry name" value="Tetracycline Repressor, domain 2"/>
    <property type="match status" value="1"/>
</dbReference>
<dbReference type="PANTHER" id="PTHR30055:SF234">
    <property type="entry name" value="HTH-TYPE TRANSCRIPTIONAL REGULATOR BETI"/>
    <property type="match status" value="1"/>
</dbReference>
<evidence type="ECO:0000256" key="4">
    <source>
        <dbReference type="PROSITE-ProRule" id="PRU00335"/>
    </source>
</evidence>
<protein>
    <recommendedName>
        <fullName evidence="5">HTH tetR-type domain-containing protein</fullName>
    </recommendedName>
</protein>
<feature type="DNA-binding region" description="H-T-H motif" evidence="4">
    <location>
        <begin position="18"/>
        <end position="37"/>
    </location>
</feature>
<dbReference type="Proteomes" id="UP001500957">
    <property type="component" value="Unassembled WGS sequence"/>
</dbReference>
<proteinExistence type="predicted"/>
<dbReference type="InterPro" id="IPR009057">
    <property type="entry name" value="Homeodomain-like_sf"/>
</dbReference>
<evidence type="ECO:0000259" key="5">
    <source>
        <dbReference type="PROSITE" id="PS50977"/>
    </source>
</evidence>
<evidence type="ECO:0000256" key="3">
    <source>
        <dbReference type="ARBA" id="ARBA00023163"/>
    </source>
</evidence>
<keyword evidence="2 4" id="KW-0238">DNA-binding</keyword>
<evidence type="ECO:0000256" key="1">
    <source>
        <dbReference type="ARBA" id="ARBA00023015"/>
    </source>
</evidence>